<accession>K1SR81</accession>
<organism evidence="2">
    <name type="scientific">human gut metagenome</name>
    <dbReference type="NCBI Taxonomy" id="408170"/>
    <lineage>
        <taxon>unclassified sequences</taxon>
        <taxon>metagenomes</taxon>
        <taxon>organismal metagenomes</taxon>
    </lineage>
</organism>
<dbReference type="EMBL" id="AJWZ01005211">
    <property type="protein sequence ID" value="EKC63212.1"/>
    <property type="molecule type" value="Genomic_DNA"/>
</dbReference>
<gene>
    <name evidence="2" type="ORF">OBE_07581</name>
</gene>
<feature type="non-terminal residue" evidence="2">
    <location>
        <position position="96"/>
    </location>
</feature>
<protein>
    <submittedName>
        <fullName evidence="2">UDP-3-O-[3-hydroxymyristoyl] glucosamine N-acyltransferase</fullName>
        <ecNumber evidence="2">2.3.1.-</ecNumber>
    </submittedName>
</protein>
<feature type="domain" description="UDP-3-O-[3-hydroxymyristoyl] glucosamine N-acyltransferase non-repeat region" evidence="1">
    <location>
        <begin position="24"/>
        <end position="90"/>
    </location>
</feature>
<proteinExistence type="predicted"/>
<keyword evidence="2" id="KW-0808">Transferase</keyword>
<dbReference type="GO" id="GO:0016747">
    <property type="term" value="F:acyltransferase activity, transferring groups other than amino-acyl groups"/>
    <property type="evidence" value="ECO:0007669"/>
    <property type="project" value="InterPro"/>
</dbReference>
<dbReference type="AlphaFoldDB" id="K1SR81"/>
<dbReference type="GO" id="GO:0009245">
    <property type="term" value="P:lipid A biosynthetic process"/>
    <property type="evidence" value="ECO:0007669"/>
    <property type="project" value="InterPro"/>
</dbReference>
<name>K1SR81_9ZZZZ</name>
<dbReference type="InterPro" id="IPR020573">
    <property type="entry name" value="UDP_GlcNAc_AcTrfase_non-rep"/>
</dbReference>
<evidence type="ECO:0000259" key="1">
    <source>
        <dbReference type="Pfam" id="PF04613"/>
    </source>
</evidence>
<dbReference type="Pfam" id="PF04613">
    <property type="entry name" value="LpxD"/>
    <property type="match status" value="1"/>
</dbReference>
<reference evidence="2" key="1">
    <citation type="journal article" date="2013" name="Environ. Microbiol.">
        <title>Microbiota from the distal guts of lean and obese adolescents exhibit partial functional redundancy besides clear differences in community structure.</title>
        <authorList>
            <person name="Ferrer M."/>
            <person name="Ruiz A."/>
            <person name="Lanza F."/>
            <person name="Haange S.B."/>
            <person name="Oberbach A."/>
            <person name="Till H."/>
            <person name="Bargiela R."/>
            <person name="Campoy C."/>
            <person name="Segura M.T."/>
            <person name="Richter M."/>
            <person name="von Bergen M."/>
            <person name="Seifert J."/>
            <person name="Suarez A."/>
        </authorList>
    </citation>
    <scope>NUCLEOTIDE SEQUENCE</scope>
</reference>
<dbReference type="EC" id="2.3.1.-" evidence="2"/>
<keyword evidence="2" id="KW-0012">Acyltransferase</keyword>
<evidence type="ECO:0000313" key="2">
    <source>
        <dbReference type="EMBL" id="EKC63212.1"/>
    </source>
</evidence>
<dbReference type="GO" id="GO:0016020">
    <property type="term" value="C:membrane"/>
    <property type="evidence" value="ECO:0007669"/>
    <property type="project" value="GOC"/>
</dbReference>
<sequence>MMEFTAEMIAGFLGGEIVGDKAASVHTVSSIEEGKAGSLAYLTNPKYEPFLYTTQASIVLVNSDFTPSQPVAATLVKVPDAGACVLKLLEMYNAAK</sequence>
<comment type="caution">
    <text evidence="2">The sequence shown here is derived from an EMBL/GenBank/DDBJ whole genome shotgun (WGS) entry which is preliminary data.</text>
</comment>
<dbReference type="Gene3D" id="3.40.1390.10">
    <property type="entry name" value="MurE/MurF, N-terminal domain"/>
    <property type="match status" value="1"/>
</dbReference>